<protein>
    <submittedName>
        <fullName evidence="1">DUF1257 domain-containing protein</fullName>
    </submittedName>
</protein>
<keyword evidence="1" id="KW-0614">Plasmid</keyword>
<evidence type="ECO:0000313" key="2">
    <source>
        <dbReference type="Proteomes" id="UP000479114"/>
    </source>
</evidence>
<organism evidence="1 2">
    <name type="scientific">Paenibacillus rhizovicinus</name>
    <dbReference type="NCBI Taxonomy" id="2704463"/>
    <lineage>
        <taxon>Bacteria</taxon>
        <taxon>Bacillati</taxon>
        <taxon>Bacillota</taxon>
        <taxon>Bacilli</taxon>
        <taxon>Bacillales</taxon>
        <taxon>Paenibacillaceae</taxon>
        <taxon>Paenibacillus</taxon>
    </lineage>
</organism>
<evidence type="ECO:0000313" key="1">
    <source>
        <dbReference type="EMBL" id="QHW35765.1"/>
    </source>
</evidence>
<keyword evidence="2" id="KW-1185">Reference proteome</keyword>
<dbReference type="Pfam" id="PF06868">
    <property type="entry name" value="DUF1257"/>
    <property type="match status" value="1"/>
</dbReference>
<sequence length="127" mass="14463">MSHFKAFACKVDSVEFVKKALQEMNLGYKENCQIEDWAHQKRNVVLGVVKDGKLVPLGFAQEEGELKLYADWFMTGFSEKQFTEKVAQLHDKHKAIDVCEQNGWSVDMDSLTTNEAGEIEFLATSWA</sequence>
<dbReference type="KEGG" id="prz:GZH47_33265"/>
<geneLocation type="plasmid" evidence="1 2">
    <name>unnamed2</name>
</geneLocation>
<dbReference type="Proteomes" id="UP000479114">
    <property type="component" value="Plasmid unnamed2"/>
</dbReference>
<proteinExistence type="predicted"/>
<reference evidence="1 2" key="1">
    <citation type="submission" date="2020-02" db="EMBL/GenBank/DDBJ databases">
        <title>Paenibacillus sp. nov., isolated from rhizosphere soil of tomato.</title>
        <authorList>
            <person name="Weon H.-Y."/>
            <person name="Lee S.A."/>
        </authorList>
    </citation>
    <scope>NUCLEOTIDE SEQUENCE [LARGE SCALE GENOMIC DNA]</scope>
    <source>
        <strain evidence="1 2">14171R-81</strain>
        <plasmid evidence="1 2">unnamed2</plasmid>
    </source>
</reference>
<dbReference type="EMBL" id="CP048288">
    <property type="protein sequence ID" value="QHW35765.1"/>
    <property type="molecule type" value="Genomic_DNA"/>
</dbReference>
<name>A0A6C0PBM5_9BACL</name>
<dbReference type="InterPro" id="IPR009666">
    <property type="entry name" value="Uncharacterised_Ycf35"/>
</dbReference>
<accession>A0A6C0PBM5</accession>
<gene>
    <name evidence="1" type="ORF">GZH47_33265</name>
</gene>
<dbReference type="AlphaFoldDB" id="A0A6C0PBM5"/>
<dbReference type="RefSeq" id="WP_162645899.1">
    <property type="nucleotide sequence ID" value="NZ_CP048288.1"/>
</dbReference>